<reference evidence="1" key="2">
    <citation type="submission" date="2013-05" db="EMBL/GenBank/DDBJ databases">
        <authorList>
            <person name="Carter J.-M."/>
            <person name="Baker S.C."/>
            <person name="Pink R."/>
            <person name="Carter D.R.F."/>
            <person name="Collins A."/>
            <person name="Tomlin J."/>
            <person name="Gibbs M."/>
            <person name="Breuker C.J."/>
        </authorList>
    </citation>
    <scope>NUCLEOTIDE SEQUENCE</scope>
    <source>
        <tissue evidence="1">Ovary</tissue>
    </source>
</reference>
<dbReference type="AlphaFoldDB" id="S4P808"/>
<feature type="non-terminal residue" evidence="1">
    <location>
        <position position="78"/>
    </location>
</feature>
<name>S4P808_9NEOP</name>
<dbReference type="EMBL" id="GAIX01006161">
    <property type="protein sequence ID" value="JAA86399.1"/>
    <property type="molecule type" value="Transcribed_RNA"/>
</dbReference>
<protein>
    <submittedName>
        <fullName evidence="1">Uncharacterized protein</fullName>
    </submittedName>
</protein>
<proteinExistence type="predicted"/>
<organism evidence="1">
    <name type="scientific">Pararge aegeria</name>
    <name type="common">speckled wood butterfly</name>
    <dbReference type="NCBI Taxonomy" id="116150"/>
    <lineage>
        <taxon>Eukaryota</taxon>
        <taxon>Metazoa</taxon>
        <taxon>Ecdysozoa</taxon>
        <taxon>Arthropoda</taxon>
        <taxon>Hexapoda</taxon>
        <taxon>Insecta</taxon>
        <taxon>Pterygota</taxon>
        <taxon>Neoptera</taxon>
        <taxon>Endopterygota</taxon>
        <taxon>Lepidoptera</taxon>
        <taxon>Glossata</taxon>
        <taxon>Ditrysia</taxon>
        <taxon>Papilionoidea</taxon>
        <taxon>Nymphalidae</taxon>
        <taxon>Satyrinae</taxon>
        <taxon>Satyrini</taxon>
        <taxon>Parargina</taxon>
        <taxon>Pararge</taxon>
    </lineage>
</organism>
<sequence length="78" mass="8650">MLLGLLEAEHLRTEQPPEGYVGLAGHKASAGIPTKSQRSRLPPSWGVKGSRSDETGALLHFALLHSWTLGLWRTRQRH</sequence>
<evidence type="ECO:0000313" key="1">
    <source>
        <dbReference type="EMBL" id="JAA86399.1"/>
    </source>
</evidence>
<reference evidence="1" key="1">
    <citation type="journal article" date="2013" name="BMC Genomics">
        <title>Unscrambling butterfly oogenesis.</title>
        <authorList>
            <person name="Carter J.M."/>
            <person name="Baker S.C."/>
            <person name="Pink R."/>
            <person name="Carter D.R."/>
            <person name="Collins A."/>
            <person name="Tomlin J."/>
            <person name="Gibbs M."/>
            <person name="Breuker C.J."/>
        </authorList>
    </citation>
    <scope>NUCLEOTIDE SEQUENCE</scope>
    <source>
        <tissue evidence="1">Ovary</tissue>
    </source>
</reference>
<accession>S4P808</accession>